<dbReference type="Gene3D" id="3.40.30.10">
    <property type="entry name" value="Glutaredoxin"/>
    <property type="match status" value="1"/>
</dbReference>
<evidence type="ECO:0000259" key="2">
    <source>
        <dbReference type="PROSITE" id="PS51352"/>
    </source>
</evidence>
<dbReference type="Pfam" id="PF00085">
    <property type="entry name" value="Thioredoxin"/>
    <property type="match status" value="1"/>
</dbReference>
<dbReference type="KEGG" id="psic:J4E96_05325"/>
<reference evidence="3" key="1">
    <citation type="submission" date="2021-03" db="EMBL/GenBank/DDBJ databases">
        <title>Pengzhenrongella sicca gen. nov., sp. nov., a new member of suborder Micrococcineae isolated from High-Arctic tundra soil.</title>
        <authorList>
            <person name="Peng F."/>
        </authorList>
    </citation>
    <scope>NUCLEOTIDE SEQUENCE</scope>
    <source>
        <strain evidence="3">LRZ-2</strain>
    </source>
</reference>
<dbReference type="PROSITE" id="PS00194">
    <property type="entry name" value="THIOREDOXIN_1"/>
    <property type="match status" value="1"/>
</dbReference>
<dbReference type="RefSeq" id="WP_227424746.1">
    <property type="nucleotide sequence ID" value="NZ_CP071868.1"/>
</dbReference>
<accession>A0A8A4ZGL3</accession>
<name>A0A8A4ZGL3_9MICO</name>
<evidence type="ECO:0000313" key="4">
    <source>
        <dbReference type="Proteomes" id="UP000663937"/>
    </source>
</evidence>
<dbReference type="CDD" id="cd02947">
    <property type="entry name" value="TRX_family"/>
    <property type="match status" value="1"/>
</dbReference>
<dbReference type="PANTHER" id="PTHR45663:SF40">
    <property type="entry name" value="THIOREDOXIN 2"/>
    <property type="match status" value="1"/>
</dbReference>
<organism evidence="3 4">
    <name type="scientific">Pengzhenrongella sicca</name>
    <dbReference type="NCBI Taxonomy" id="2819238"/>
    <lineage>
        <taxon>Bacteria</taxon>
        <taxon>Bacillati</taxon>
        <taxon>Actinomycetota</taxon>
        <taxon>Actinomycetes</taxon>
        <taxon>Micrococcales</taxon>
        <taxon>Pengzhenrongella</taxon>
    </lineage>
</organism>
<dbReference type="GO" id="GO:0005829">
    <property type="term" value="C:cytosol"/>
    <property type="evidence" value="ECO:0007669"/>
    <property type="project" value="TreeGrafter"/>
</dbReference>
<protein>
    <submittedName>
        <fullName evidence="3">Thioredoxin family protein</fullName>
    </submittedName>
</protein>
<keyword evidence="1" id="KW-1015">Disulfide bond</keyword>
<dbReference type="PANTHER" id="PTHR45663">
    <property type="entry name" value="GEO12009P1"/>
    <property type="match status" value="1"/>
</dbReference>
<feature type="domain" description="Thioredoxin" evidence="2">
    <location>
        <begin position="1"/>
        <end position="105"/>
    </location>
</feature>
<dbReference type="InterPro" id="IPR017937">
    <property type="entry name" value="Thioredoxin_CS"/>
</dbReference>
<dbReference type="AlphaFoldDB" id="A0A8A4ZGL3"/>
<proteinExistence type="predicted"/>
<dbReference type="EMBL" id="CP071868">
    <property type="protein sequence ID" value="QTE30415.1"/>
    <property type="molecule type" value="Genomic_DNA"/>
</dbReference>
<dbReference type="PROSITE" id="PS51352">
    <property type="entry name" value="THIOREDOXIN_2"/>
    <property type="match status" value="1"/>
</dbReference>
<dbReference type="InterPro" id="IPR013766">
    <property type="entry name" value="Thioredoxin_domain"/>
</dbReference>
<dbReference type="SUPFAM" id="SSF52833">
    <property type="entry name" value="Thioredoxin-like"/>
    <property type="match status" value="1"/>
</dbReference>
<dbReference type="InterPro" id="IPR036249">
    <property type="entry name" value="Thioredoxin-like_sf"/>
</dbReference>
<gene>
    <name evidence="3" type="ORF">J4E96_05325</name>
</gene>
<sequence length="131" mass="13847">MATQELTETTIEQAIKDNDIVLVDFWAEWCGPCKRFGPVFEASSEQNPGVLHAKVDTEAEQGLAGELGITSIPTLMAFREGVLVYSQAGALPGPALAQVLTAVQALDMDDVRAQIAAQHDGAATPEGAHQS</sequence>
<keyword evidence="4" id="KW-1185">Reference proteome</keyword>
<evidence type="ECO:0000313" key="3">
    <source>
        <dbReference type="EMBL" id="QTE30415.1"/>
    </source>
</evidence>
<dbReference type="GO" id="GO:0015035">
    <property type="term" value="F:protein-disulfide reductase activity"/>
    <property type="evidence" value="ECO:0007669"/>
    <property type="project" value="TreeGrafter"/>
</dbReference>
<dbReference type="Proteomes" id="UP000663937">
    <property type="component" value="Chromosome"/>
</dbReference>
<dbReference type="PRINTS" id="PR00421">
    <property type="entry name" value="THIOREDOXIN"/>
</dbReference>
<evidence type="ECO:0000256" key="1">
    <source>
        <dbReference type="ARBA" id="ARBA00023157"/>
    </source>
</evidence>